<dbReference type="Proteomes" id="UP001237642">
    <property type="component" value="Unassembled WGS sequence"/>
</dbReference>
<reference evidence="2" key="1">
    <citation type="submission" date="2023-02" db="EMBL/GenBank/DDBJ databases">
        <title>Genome of toxic invasive species Heracleum sosnowskyi carries increased number of genes despite the absence of recent whole-genome duplications.</title>
        <authorList>
            <person name="Schelkunov M."/>
            <person name="Shtratnikova V."/>
            <person name="Makarenko M."/>
            <person name="Klepikova A."/>
            <person name="Omelchenko D."/>
            <person name="Novikova G."/>
            <person name="Obukhova E."/>
            <person name="Bogdanov V."/>
            <person name="Penin A."/>
            <person name="Logacheva M."/>
        </authorList>
    </citation>
    <scope>NUCLEOTIDE SEQUENCE</scope>
    <source>
        <strain evidence="2">Hsosn_3</strain>
        <tissue evidence="2">Leaf</tissue>
    </source>
</reference>
<dbReference type="EMBL" id="JAUIZM010000006">
    <property type="protein sequence ID" value="KAK1380342.1"/>
    <property type="molecule type" value="Genomic_DNA"/>
</dbReference>
<feature type="region of interest" description="Disordered" evidence="1">
    <location>
        <begin position="1"/>
        <end position="74"/>
    </location>
</feature>
<evidence type="ECO:0000313" key="3">
    <source>
        <dbReference type="Proteomes" id="UP001237642"/>
    </source>
</evidence>
<dbReference type="PANTHER" id="PTHR33193">
    <property type="entry name" value="DOMAIN PROTEIN, PUTATIVE (DUF3511)-RELATED"/>
    <property type="match status" value="1"/>
</dbReference>
<dbReference type="AlphaFoldDB" id="A0AAD8MPJ0"/>
<dbReference type="PANTHER" id="PTHR33193:SF13">
    <property type="entry name" value="EXPRESSED PROTEIN"/>
    <property type="match status" value="1"/>
</dbReference>
<proteinExistence type="predicted"/>
<dbReference type="InterPro" id="IPR021899">
    <property type="entry name" value="DUF3511"/>
</dbReference>
<name>A0AAD8MPJ0_9APIA</name>
<feature type="compositionally biased region" description="Low complexity" evidence="1">
    <location>
        <begin position="52"/>
        <end position="63"/>
    </location>
</feature>
<protein>
    <submittedName>
        <fullName evidence="2">Uncharacterized protein</fullName>
    </submittedName>
</protein>
<evidence type="ECO:0000313" key="2">
    <source>
        <dbReference type="EMBL" id="KAK1380342.1"/>
    </source>
</evidence>
<sequence>MNRLRKENPSLVSSIPYKRNAMAPGNAMHTQNDMNHLLNHETPAPSEKPKTKTSTTNTKSSTTYQLSCGRESDVKRRTRLARYNAYAAGGRLKASMRKTFSWFKDN</sequence>
<keyword evidence="3" id="KW-1185">Reference proteome</keyword>
<gene>
    <name evidence="2" type="ORF">POM88_027086</name>
</gene>
<evidence type="ECO:0000256" key="1">
    <source>
        <dbReference type="SAM" id="MobiDB-lite"/>
    </source>
</evidence>
<dbReference type="Pfam" id="PF12023">
    <property type="entry name" value="DUF3511"/>
    <property type="match status" value="1"/>
</dbReference>
<accession>A0AAD8MPJ0</accession>
<organism evidence="2 3">
    <name type="scientific">Heracleum sosnowskyi</name>
    <dbReference type="NCBI Taxonomy" id="360622"/>
    <lineage>
        <taxon>Eukaryota</taxon>
        <taxon>Viridiplantae</taxon>
        <taxon>Streptophyta</taxon>
        <taxon>Embryophyta</taxon>
        <taxon>Tracheophyta</taxon>
        <taxon>Spermatophyta</taxon>
        <taxon>Magnoliopsida</taxon>
        <taxon>eudicotyledons</taxon>
        <taxon>Gunneridae</taxon>
        <taxon>Pentapetalae</taxon>
        <taxon>asterids</taxon>
        <taxon>campanulids</taxon>
        <taxon>Apiales</taxon>
        <taxon>Apiaceae</taxon>
        <taxon>Apioideae</taxon>
        <taxon>apioid superclade</taxon>
        <taxon>Tordylieae</taxon>
        <taxon>Tordyliinae</taxon>
        <taxon>Heracleum</taxon>
    </lineage>
</organism>
<comment type="caution">
    <text evidence="2">The sequence shown here is derived from an EMBL/GenBank/DDBJ whole genome shotgun (WGS) entry which is preliminary data.</text>
</comment>
<reference evidence="2" key="2">
    <citation type="submission" date="2023-05" db="EMBL/GenBank/DDBJ databases">
        <authorList>
            <person name="Schelkunov M.I."/>
        </authorList>
    </citation>
    <scope>NUCLEOTIDE SEQUENCE</scope>
    <source>
        <strain evidence="2">Hsosn_3</strain>
        <tissue evidence="2">Leaf</tissue>
    </source>
</reference>